<organism evidence="3 4">
    <name type="scientific">Crateriforma conspicua</name>
    <dbReference type="NCBI Taxonomy" id="2527996"/>
    <lineage>
        <taxon>Bacteria</taxon>
        <taxon>Pseudomonadati</taxon>
        <taxon>Planctomycetota</taxon>
        <taxon>Planctomycetia</taxon>
        <taxon>Planctomycetales</taxon>
        <taxon>Planctomycetaceae</taxon>
        <taxon>Crateriforma</taxon>
    </lineage>
</organism>
<dbReference type="AlphaFoldDB" id="A0A5C6FJN1"/>
<dbReference type="Proteomes" id="UP000316476">
    <property type="component" value="Unassembled WGS sequence"/>
</dbReference>
<evidence type="ECO:0000313" key="3">
    <source>
        <dbReference type="EMBL" id="TWU61085.1"/>
    </source>
</evidence>
<feature type="chain" id="PRO_5022696626" evidence="2">
    <location>
        <begin position="27"/>
        <end position="458"/>
    </location>
</feature>
<keyword evidence="2" id="KW-0732">Signal</keyword>
<dbReference type="EMBL" id="SJPZ01000003">
    <property type="protein sequence ID" value="TWU61085.1"/>
    <property type="molecule type" value="Genomic_DNA"/>
</dbReference>
<sequence precursor="true">MFRRTPLAIVASLLACFATLTPWGGASVALGCPFCNAISQTLRQEMQAMDVVAIATVVDTETTRDSETGGVRMRIETILKGDQHAEVGDVITAIYFGEIQKSRRFLVQGAQPPDLQWSSLPVNERVEKYVIRVSELDAEDAASRLRFFIDYLQDEDSMLSRDAYDEFAITPYEAVREIKDDMDHAQLIQWIEDPELSADRKRLYLTMLGVCGSEDDLPMLERMLRSEQKSVRNGLDALIACYLTLAGEKGLPLINEKFLANRQCGYGDTYAAIMAIRFHGTEGDVIARSALIESLHLILQRPDLADLVIPDLARWEDWSQIDRMKQLFLEADEETSFVRVPVVNYLKACPKPEAREALDELSKVDPEAVRRANMFFSIPKPQPEDSSDQDSESESENAEPAATSSWRFEQTDRPALKVQTAEAAAAPWANLCRIAGVMAVNLGSIVIGQYLLLTGGAR</sequence>
<feature type="region of interest" description="Disordered" evidence="1">
    <location>
        <begin position="376"/>
        <end position="410"/>
    </location>
</feature>
<evidence type="ECO:0000256" key="1">
    <source>
        <dbReference type="SAM" id="MobiDB-lite"/>
    </source>
</evidence>
<comment type="caution">
    <text evidence="3">The sequence shown here is derived from an EMBL/GenBank/DDBJ whole genome shotgun (WGS) entry which is preliminary data.</text>
</comment>
<dbReference type="PROSITE" id="PS51257">
    <property type="entry name" value="PROKAR_LIPOPROTEIN"/>
    <property type="match status" value="1"/>
</dbReference>
<accession>A0A5C6FJN1</accession>
<proteinExistence type="predicted"/>
<dbReference type="RefSeq" id="WP_197138479.1">
    <property type="nucleotide sequence ID" value="NZ_SJPZ01000003.1"/>
</dbReference>
<reference evidence="3 4" key="1">
    <citation type="submission" date="2019-02" db="EMBL/GenBank/DDBJ databases">
        <title>Deep-cultivation of Planctomycetes and their phenomic and genomic characterization uncovers novel biology.</title>
        <authorList>
            <person name="Wiegand S."/>
            <person name="Jogler M."/>
            <person name="Boedeker C."/>
            <person name="Pinto D."/>
            <person name="Vollmers J."/>
            <person name="Rivas-Marin E."/>
            <person name="Kohn T."/>
            <person name="Peeters S.H."/>
            <person name="Heuer A."/>
            <person name="Rast P."/>
            <person name="Oberbeckmann S."/>
            <person name="Bunk B."/>
            <person name="Jeske O."/>
            <person name="Meyerdierks A."/>
            <person name="Storesund J.E."/>
            <person name="Kallscheuer N."/>
            <person name="Luecker S."/>
            <person name="Lage O.M."/>
            <person name="Pohl T."/>
            <person name="Merkel B.J."/>
            <person name="Hornburger P."/>
            <person name="Mueller R.-W."/>
            <person name="Bruemmer F."/>
            <person name="Labrenz M."/>
            <person name="Spormann A.M."/>
            <person name="Op Den Camp H."/>
            <person name="Overmann J."/>
            <person name="Amann R."/>
            <person name="Jetten M.S.M."/>
            <person name="Mascher T."/>
            <person name="Medema M.H."/>
            <person name="Devos D.P."/>
            <person name="Kaster A.-K."/>
            <person name="Ovreas L."/>
            <person name="Rohde M."/>
            <person name="Galperin M.Y."/>
            <person name="Jogler C."/>
        </authorList>
    </citation>
    <scope>NUCLEOTIDE SEQUENCE [LARGE SCALE GENOMIC DNA]</scope>
    <source>
        <strain evidence="3 4">V7</strain>
    </source>
</reference>
<name>A0A5C6FJN1_9PLAN</name>
<protein>
    <submittedName>
        <fullName evidence="3">Uncharacterized protein</fullName>
    </submittedName>
</protein>
<gene>
    <name evidence="3" type="ORF">V7x_53970</name>
</gene>
<feature type="compositionally biased region" description="Acidic residues" evidence="1">
    <location>
        <begin position="385"/>
        <end position="397"/>
    </location>
</feature>
<feature type="signal peptide" evidence="2">
    <location>
        <begin position="1"/>
        <end position="26"/>
    </location>
</feature>
<evidence type="ECO:0000313" key="4">
    <source>
        <dbReference type="Proteomes" id="UP000316476"/>
    </source>
</evidence>
<evidence type="ECO:0000256" key="2">
    <source>
        <dbReference type="SAM" id="SignalP"/>
    </source>
</evidence>